<evidence type="ECO:0000313" key="7">
    <source>
        <dbReference type="Proteomes" id="UP000331127"/>
    </source>
</evidence>
<gene>
    <name evidence="6" type="ORF">Amac_055590</name>
</gene>
<keyword evidence="7" id="KW-1185">Reference proteome</keyword>
<evidence type="ECO:0000256" key="1">
    <source>
        <dbReference type="ARBA" id="ARBA00004196"/>
    </source>
</evidence>
<keyword evidence="4" id="KW-1133">Transmembrane helix</keyword>
<dbReference type="InterPro" id="IPR028082">
    <property type="entry name" value="Peripla_BP_I"/>
</dbReference>
<name>A0A5M3WUT6_9ACTN</name>
<reference evidence="6 7" key="1">
    <citation type="submission" date="2019-10" db="EMBL/GenBank/DDBJ databases">
        <title>Whole genome shotgun sequence of Acrocarpospora macrocephala NBRC 16266.</title>
        <authorList>
            <person name="Ichikawa N."/>
            <person name="Kimura A."/>
            <person name="Kitahashi Y."/>
            <person name="Komaki H."/>
            <person name="Oguchi A."/>
        </authorList>
    </citation>
    <scope>NUCLEOTIDE SEQUENCE [LARGE SCALE GENOMIC DNA]</scope>
    <source>
        <strain evidence="6 7">NBRC 16266</strain>
    </source>
</reference>
<dbReference type="SUPFAM" id="SSF53822">
    <property type="entry name" value="Periplasmic binding protein-like I"/>
    <property type="match status" value="1"/>
</dbReference>
<evidence type="ECO:0000256" key="2">
    <source>
        <dbReference type="ARBA" id="ARBA00007639"/>
    </source>
</evidence>
<protein>
    <recommendedName>
        <fullName evidence="5">Periplasmic binding protein domain-containing protein</fullName>
    </recommendedName>
</protein>
<feature type="transmembrane region" description="Helical" evidence="4">
    <location>
        <begin position="12"/>
        <end position="32"/>
    </location>
</feature>
<dbReference type="InterPro" id="IPR025997">
    <property type="entry name" value="SBP_2_dom"/>
</dbReference>
<dbReference type="RefSeq" id="WP_155357303.1">
    <property type="nucleotide sequence ID" value="NZ_BAAAHL010000038.1"/>
</dbReference>
<comment type="similarity">
    <text evidence="2">Belongs to the bacterial solute-binding protein 2 family.</text>
</comment>
<organism evidence="6 7">
    <name type="scientific">Acrocarpospora macrocephala</name>
    <dbReference type="NCBI Taxonomy" id="150177"/>
    <lineage>
        <taxon>Bacteria</taxon>
        <taxon>Bacillati</taxon>
        <taxon>Actinomycetota</taxon>
        <taxon>Actinomycetes</taxon>
        <taxon>Streptosporangiales</taxon>
        <taxon>Streptosporangiaceae</taxon>
        <taxon>Acrocarpospora</taxon>
    </lineage>
</organism>
<dbReference type="Gene3D" id="3.40.50.2300">
    <property type="match status" value="2"/>
</dbReference>
<keyword evidence="4" id="KW-0472">Membrane</keyword>
<keyword evidence="3" id="KW-0732">Signal</keyword>
<accession>A0A5M3WUT6</accession>
<keyword evidence="4" id="KW-0812">Transmembrane</keyword>
<feature type="transmembrane region" description="Helical" evidence="4">
    <location>
        <begin position="44"/>
        <end position="64"/>
    </location>
</feature>
<proteinExistence type="inferred from homology"/>
<evidence type="ECO:0000256" key="3">
    <source>
        <dbReference type="ARBA" id="ARBA00022729"/>
    </source>
</evidence>
<dbReference type="Proteomes" id="UP000331127">
    <property type="component" value="Unassembled WGS sequence"/>
</dbReference>
<comment type="caution">
    <text evidence="6">The sequence shown here is derived from an EMBL/GenBank/DDBJ whole genome shotgun (WGS) entry which is preliminary data.</text>
</comment>
<sequence length="399" mass="42240">MSTVTSDRARLLRDLLIALVSGLILAVGGGIYSAMALPSLTSSVPFWLIISSTATVAGTAFAFARYRNRGRLQAFILVSAFAQKHWVAELLENLIRSLERNGIDLVLKIPPYEYSGHGQVQQLAGIRRKSQSFVGGFVMAADRTATRADFESFCRDVKIPIVFIDSSPFDHAREYPSNVAFVGCDSAEIGDKAAKWLVKAIGDRGIGSPGVLVIASTEHPDRQNAFVARFQAAFPSAQITVNDQAMYDRKRSSEIVDQHLDRVGIEGGTVHAIFCTNDEMALGAVDTIQRRAAAGNGPGDLVVVGVDATREAVATIDSGGTAFRATVVQGSRQVAELAVSTLLKLRAGDRVEVATMVPTTIHPIGNASSAVPGSRVAGKTFPSALHTGGLAGDVAPAPP</sequence>
<dbReference type="EMBL" id="BLAE01000033">
    <property type="protein sequence ID" value="GES11962.1"/>
    <property type="molecule type" value="Genomic_DNA"/>
</dbReference>
<dbReference type="GO" id="GO:0030313">
    <property type="term" value="C:cell envelope"/>
    <property type="evidence" value="ECO:0007669"/>
    <property type="project" value="UniProtKB-SubCell"/>
</dbReference>
<feature type="domain" description="Periplasmic binding protein" evidence="5">
    <location>
        <begin position="80"/>
        <end position="348"/>
    </location>
</feature>
<dbReference type="AlphaFoldDB" id="A0A5M3WUT6"/>
<dbReference type="GO" id="GO:0030246">
    <property type="term" value="F:carbohydrate binding"/>
    <property type="evidence" value="ECO:0007669"/>
    <property type="project" value="UniProtKB-ARBA"/>
</dbReference>
<dbReference type="PANTHER" id="PTHR46847">
    <property type="entry name" value="D-ALLOSE-BINDING PERIPLASMIC PROTEIN-RELATED"/>
    <property type="match status" value="1"/>
</dbReference>
<dbReference type="Pfam" id="PF13407">
    <property type="entry name" value="Peripla_BP_4"/>
    <property type="match status" value="1"/>
</dbReference>
<dbReference type="PANTHER" id="PTHR46847:SF1">
    <property type="entry name" value="D-ALLOSE-BINDING PERIPLASMIC PROTEIN-RELATED"/>
    <property type="match status" value="1"/>
</dbReference>
<comment type="subcellular location">
    <subcellularLocation>
        <location evidence="1">Cell envelope</location>
    </subcellularLocation>
</comment>
<evidence type="ECO:0000313" key="6">
    <source>
        <dbReference type="EMBL" id="GES11962.1"/>
    </source>
</evidence>
<evidence type="ECO:0000259" key="5">
    <source>
        <dbReference type="Pfam" id="PF13407"/>
    </source>
</evidence>
<dbReference type="OrthoDB" id="9813037at2"/>
<evidence type="ECO:0000256" key="4">
    <source>
        <dbReference type="SAM" id="Phobius"/>
    </source>
</evidence>